<evidence type="ECO:0000313" key="2">
    <source>
        <dbReference type="Proteomes" id="UP000298030"/>
    </source>
</evidence>
<gene>
    <name evidence="1" type="ORF">FA13DRAFT_1804759</name>
</gene>
<accession>A0A4Y7S6C0</accession>
<comment type="caution">
    <text evidence="1">The sequence shown here is derived from an EMBL/GenBank/DDBJ whole genome shotgun (WGS) entry which is preliminary data.</text>
</comment>
<organism evidence="1 2">
    <name type="scientific">Coprinellus micaceus</name>
    <name type="common">Glistening ink-cap mushroom</name>
    <name type="synonym">Coprinus micaceus</name>
    <dbReference type="NCBI Taxonomy" id="71717"/>
    <lineage>
        <taxon>Eukaryota</taxon>
        <taxon>Fungi</taxon>
        <taxon>Dikarya</taxon>
        <taxon>Basidiomycota</taxon>
        <taxon>Agaricomycotina</taxon>
        <taxon>Agaricomycetes</taxon>
        <taxon>Agaricomycetidae</taxon>
        <taxon>Agaricales</taxon>
        <taxon>Agaricineae</taxon>
        <taxon>Psathyrellaceae</taxon>
        <taxon>Coprinellus</taxon>
    </lineage>
</organism>
<dbReference type="EMBL" id="QPFP01000336">
    <property type="protein sequence ID" value="TEB16198.1"/>
    <property type="molecule type" value="Genomic_DNA"/>
</dbReference>
<sequence length="351" mass="39746">MDAFTTNNALWLGLFSPEVVEQIVEWLPVWVLRILTHSPVFASMARRILNDRVAGFLRLWGLPPDEALTLMRRHHAILSGQTALTTVEPAPWFPDSLDFYCPITTCDEVVDWFVRQGYVVEDDRAPVVDLEFGNGIARADLEYPDEITALAFDFPIVRTGISKGICRSVSLRQSGSGKLIKVNESYSDNAAVPVCFFPSTLHMNFITGHGVVSLYPRLTSKRKGLLNMQLNPPLFPVELETVASLTQYQEHGYSFFHGTEMLPGAPETNSALDELVVRTWDDNLAVQMDFDHRHPVTLLPTLHWSLAKRDYNDTGFTDFLPFVFVSNELRSIMYEDGNRFYQSIRMAPEAL</sequence>
<dbReference type="AlphaFoldDB" id="A0A4Y7S6C0"/>
<dbReference type="OrthoDB" id="3067340at2759"/>
<keyword evidence="2" id="KW-1185">Reference proteome</keyword>
<protein>
    <submittedName>
        <fullName evidence="1">Uncharacterized protein</fullName>
    </submittedName>
</protein>
<proteinExistence type="predicted"/>
<name>A0A4Y7S6C0_COPMI</name>
<reference evidence="1 2" key="1">
    <citation type="journal article" date="2019" name="Nat. Ecol. Evol.">
        <title>Megaphylogeny resolves global patterns of mushroom evolution.</title>
        <authorList>
            <person name="Varga T."/>
            <person name="Krizsan K."/>
            <person name="Foldi C."/>
            <person name="Dima B."/>
            <person name="Sanchez-Garcia M."/>
            <person name="Sanchez-Ramirez S."/>
            <person name="Szollosi G.J."/>
            <person name="Szarkandi J.G."/>
            <person name="Papp V."/>
            <person name="Albert L."/>
            <person name="Andreopoulos W."/>
            <person name="Angelini C."/>
            <person name="Antonin V."/>
            <person name="Barry K.W."/>
            <person name="Bougher N.L."/>
            <person name="Buchanan P."/>
            <person name="Buyck B."/>
            <person name="Bense V."/>
            <person name="Catcheside P."/>
            <person name="Chovatia M."/>
            <person name="Cooper J."/>
            <person name="Damon W."/>
            <person name="Desjardin D."/>
            <person name="Finy P."/>
            <person name="Geml J."/>
            <person name="Haridas S."/>
            <person name="Hughes K."/>
            <person name="Justo A."/>
            <person name="Karasinski D."/>
            <person name="Kautmanova I."/>
            <person name="Kiss B."/>
            <person name="Kocsube S."/>
            <person name="Kotiranta H."/>
            <person name="LaButti K.M."/>
            <person name="Lechner B.E."/>
            <person name="Liimatainen K."/>
            <person name="Lipzen A."/>
            <person name="Lukacs Z."/>
            <person name="Mihaltcheva S."/>
            <person name="Morgado L.N."/>
            <person name="Niskanen T."/>
            <person name="Noordeloos M.E."/>
            <person name="Ohm R.A."/>
            <person name="Ortiz-Santana B."/>
            <person name="Ovrebo C."/>
            <person name="Racz N."/>
            <person name="Riley R."/>
            <person name="Savchenko A."/>
            <person name="Shiryaev A."/>
            <person name="Soop K."/>
            <person name="Spirin V."/>
            <person name="Szebenyi C."/>
            <person name="Tomsovsky M."/>
            <person name="Tulloss R.E."/>
            <person name="Uehling J."/>
            <person name="Grigoriev I.V."/>
            <person name="Vagvolgyi C."/>
            <person name="Papp T."/>
            <person name="Martin F.M."/>
            <person name="Miettinen O."/>
            <person name="Hibbett D.S."/>
            <person name="Nagy L.G."/>
        </authorList>
    </citation>
    <scope>NUCLEOTIDE SEQUENCE [LARGE SCALE GENOMIC DNA]</scope>
    <source>
        <strain evidence="1 2">FP101781</strain>
    </source>
</reference>
<dbReference type="Proteomes" id="UP000298030">
    <property type="component" value="Unassembled WGS sequence"/>
</dbReference>
<evidence type="ECO:0000313" key="1">
    <source>
        <dbReference type="EMBL" id="TEB16198.1"/>
    </source>
</evidence>